<dbReference type="AlphaFoldDB" id="A0A345UH54"/>
<evidence type="ECO:0000256" key="2">
    <source>
        <dbReference type="ARBA" id="ARBA00008017"/>
    </source>
</evidence>
<dbReference type="SUPFAM" id="SSF82861">
    <property type="entry name" value="Mechanosensitive channel protein MscS (YggB), transmembrane region"/>
    <property type="match status" value="1"/>
</dbReference>
<feature type="transmembrane region" description="Helical" evidence="7">
    <location>
        <begin position="123"/>
        <end position="152"/>
    </location>
</feature>
<feature type="domain" description="Mechanosensitive ion channel MscS C-terminal" evidence="9">
    <location>
        <begin position="215"/>
        <end position="296"/>
    </location>
</feature>
<dbReference type="Pfam" id="PF00924">
    <property type="entry name" value="MS_channel_2nd"/>
    <property type="match status" value="1"/>
</dbReference>
<keyword evidence="3" id="KW-1003">Cell membrane</keyword>
<feature type="transmembrane region" description="Helical" evidence="7">
    <location>
        <begin position="56"/>
        <end position="78"/>
    </location>
</feature>
<comment type="similarity">
    <text evidence="2">Belongs to the MscS (TC 1.A.23) family.</text>
</comment>
<dbReference type="SUPFAM" id="SSF50182">
    <property type="entry name" value="Sm-like ribonucleoproteins"/>
    <property type="match status" value="1"/>
</dbReference>
<gene>
    <name evidence="11" type="ORF">CYPRO_0521</name>
</gene>
<evidence type="ECO:0000256" key="7">
    <source>
        <dbReference type="SAM" id="Phobius"/>
    </source>
</evidence>
<keyword evidence="5 7" id="KW-1133">Transmembrane helix</keyword>
<dbReference type="InterPro" id="IPR049278">
    <property type="entry name" value="MS_channel_C"/>
</dbReference>
<dbReference type="PANTHER" id="PTHR30347:SF1">
    <property type="entry name" value="MECHANOSENSITIVE CHANNEL MSCK"/>
    <property type="match status" value="1"/>
</dbReference>
<dbReference type="Proteomes" id="UP000254808">
    <property type="component" value="Chromosome"/>
</dbReference>
<dbReference type="Pfam" id="PF21088">
    <property type="entry name" value="MS_channel_1st"/>
    <property type="match status" value="1"/>
</dbReference>
<dbReference type="Gene3D" id="1.10.287.1260">
    <property type="match status" value="1"/>
</dbReference>
<reference evidence="11 12" key="1">
    <citation type="submission" date="2018-03" db="EMBL/GenBank/DDBJ databases">
        <title>Phenotypic and genomic properties of Cyclonatronum proteinivorum gen. nov., sp. nov., a haloalkaliphilic bacteroidete from soda lakes possessing Na+-translocating rhodopsin.</title>
        <authorList>
            <person name="Toshchakov S.V."/>
            <person name="Korzhenkov A."/>
            <person name="Samarov N.I."/>
            <person name="Kublanov I.V."/>
            <person name="Muntyan M.S."/>
            <person name="Sorokin D.Y."/>
        </authorList>
    </citation>
    <scope>NUCLEOTIDE SEQUENCE [LARGE SCALE GENOMIC DNA]</scope>
    <source>
        <strain evidence="11 12">Omega</strain>
    </source>
</reference>
<dbReference type="Gene3D" id="3.30.70.100">
    <property type="match status" value="1"/>
</dbReference>
<feature type="transmembrane region" description="Helical" evidence="7">
    <location>
        <begin position="98"/>
        <end position="117"/>
    </location>
</feature>
<dbReference type="SUPFAM" id="SSF82689">
    <property type="entry name" value="Mechanosensitive channel protein MscS (YggB), C-terminal domain"/>
    <property type="match status" value="1"/>
</dbReference>
<keyword evidence="6 7" id="KW-0472">Membrane</keyword>
<dbReference type="InterPro" id="IPR011014">
    <property type="entry name" value="MscS_channel_TM-2"/>
</dbReference>
<keyword evidence="12" id="KW-1185">Reference proteome</keyword>
<dbReference type="EMBL" id="CP027806">
    <property type="protein sequence ID" value="AXI99805.1"/>
    <property type="molecule type" value="Genomic_DNA"/>
</dbReference>
<dbReference type="InterPro" id="IPR052702">
    <property type="entry name" value="MscS-like_channel"/>
</dbReference>
<dbReference type="InterPro" id="IPR049142">
    <property type="entry name" value="MS_channel_1st"/>
</dbReference>
<evidence type="ECO:0000256" key="1">
    <source>
        <dbReference type="ARBA" id="ARBA00004651"/>
    </source>
</evidence>
<dbReference type="GO" id="GO:0005886">
    <property type="term" value="C:plasma membrane"/>
    <property type="evidence" value="ECO:0007669"/>
    <property type="project" value="UniProtKB-SubCell"/>
</dbReference>
<evidence type="ECO:0000313" key="11">
    <source>
        <dbReference type="EMBL" id="AXI99805.1"/>
    </source>
</evidence>
<evidence type="ECO:0000256" key="4">
    <source>
        <dbReference type="ARBA" id="ARBA00022692"/>
    </source>
</evidence>
<dbReference type="Gene3D" id="2.30.30.60">
    <property type="match status" value="1"/>
</dbReference>
<dbReference type="InterPro" id="IPR011066">
    <property type="entry name" value="MscS_channel_C_sf"/>
</dbReference>
<dbReference type="InterPro" id="IPR023408">
    <property type="entry name" value="MscS_beta-dom_sf"/>
</dbReference>
<evidence type="ECO:0000256" key="3">
    <source>
        <dbReference type="ARBA" id="ARBA00022475"/>
    </source>
</evidence>
<evidence type="ECO:0000259" key="9">
    <source>
        <dbReference type="Pfam" id="PF21082"/>
    </source>
</evidence>
<evidence type="ECO:0000256" key="6">
    <source>
        <dbReference type="ARBA" id="ARBA00023136"/>
    </source>
</evidence>
<protein>
    <submittedName>
        <fullName evidence="11">Mechanosensitive ion channel</fullName>
    </submittedName>
</protein>
<dbReference type="KEGG" id="cprv:CYPRO_0521"/>
<dbReference type="InterPro" id="IPR006685">
    <property type="entry name" value="MscS_channel_2nd"/>
</dbReference>
<keyword evidence="4 7" id="KW-0812">Transmembrane</keyword>
<organism evidence="11 12">
    <name type="scientific">Cyclonatronum proteinivorum</name>
    <dbReference type="NCBI Taxonomy" id="1457365"/>
    <lineage>
        <taxon>Bacteria</taxon>
        <taxon>Pseudomonadati</taxon>
        <taxon>Balneolota</taxon>
        <taxon>Balneolia</taxon>
        <taxon>Balneolales</taxon>
        <taxon>Cyclonatronaceae</taxon>
        <taxon>Cyclonatronum</taxon>
    </lineage>
</organism>
<dbReference type="OrthoDB" id="9809206at2"/>
<proteinExistence type="inferred from homology"/>
<dbReference type="PANTHER" id="PTHR30347">
    <property type="entry name" value="POTASSIUM CHANNEL RELATED"/>
    <property type="match status" value="1"/>
</dbReference>
<feature type="domain" description="Mechanosensitive ion channel transmembrane helices 2/3" evidence="10">
    <location>
        <begin position="98"/>
        <end position="138"/>
    </location>
</feature>
<sequence length="315" mass="35415">MPAVSLAAIKEDESGTLSDLTDTTLSGINEFWVQLWEVLSLGVFHVKGNPVTLGNLLVFSVLLILVFASAKIFSHLLYSRILKKVRMEESIRYTLQRITHYVFLIVGVLFSLQFVGIDLSGLAVIFGLLSVGIGFGLQNLTSNFISGIMLLFERPISVGDRIVVGSLEGDVKEINMRSTTINSIDNISIIVPNSDFVSNQVINYSHGDTKIRMRVQVGVSYNSDLDLVLKTMKQSALDHPETLNEPEPIVLLRNFGDSAWDMLLLCWVPNPKMQYRIASDIRCDLVRRFRENNIEIPFPQRDLHLRSNEAFKELS</sequence>
<comment type="subcellular location">
    <subcellularLocation>
        <location evidence="1">Cell membrane</location>
        <topology evidence="1">Multi-pass membrane protein</topology>
    </subcellularLocation>
</comment>
<evidence type="ECO:0000259" key="8">
    <source>
        <dbReference type="Pfam" id="PF00924"/>
    </source>
</evidence>
<evidence type="ECO:0000256" key="5">
    <source>
        <dbReference type="ARBA" id="ARBA00022989"/>
    </source>
</evidence>
<evidence type="ECO:0000259" key="10">
    <source>
        <dbReference type="Pfam" id="PF21088"/>
    </source>
</evidence>
<evidence type="ECO:0000313" key="12">
    <source>
        <dbReference type="Proteomes" id="UP000254808"/>
    </source>
</evidence>
<dbReference type="InterPro" id="IPR010920">
    <property type="entry name" value="LSM_dom_sf"/>
</dbReference>
<accession>A0A345UH54</accession>
<name>A0A345UH54_9BACT</name>
<feature type="domain" description="Mechanosensitive ion channel MscS" evidence="8">
    <location>
        <begin position="139"/>
        <end position="206"/>
    </location>
</feature>
<dbReference type="GO" id="GO:0008381">
    <property type="term" value="F:mechanosensitive monoatomic ion channel activity"/>
    <property type="evidence" value="ECO:0007669"/>
    <property type="project" value="UniProtKB-ARBA"/>
</dbReference>
<dbReference type="Pfam" id="PF21082">
    <property type="entry name" value="MS_channel_3rd"/>
    <property type="match status" value="1"/>
</dbReference>